<dbReference type="PANTHER" id="PTHR12975">
    <property type="entry name" value="TRANSPORT PROTEIN TRAPP"/>
    <property type="match status" value="1"/>
</dbReference>
<dbReference type="OrthoDB" id="203724at2759"/>
<keyword evidence="2" id="KW-1185">Reference proteome</keyword>
<dbReference type="STRING" id="77020.A0A0M8MLE3"/>
<accession>A0A0M8MLE3</accession>
<dbReference type="InterPro" id="IPR024420">
    <property type="entry name" value="TRAPP_III_complex_Trs85"/>
</dbReference>
<organism evidence="1 2">
    <name type="scientific">Malassezia pachydermatis</name>
    <dbReference type="NCBI Taxonomy" id="77020"/>
    <lineage>
        <taxon>Eukaryota</taxon>
        <taxon>Fungi</taxon>
        <taxon>Dikarya</taxon>
        <taxon>Basidiomycota</taxon>
        <taxon>Ustilaginomycotina</taxon>
        <taxon>Malasseziomycetes</taxon>
        <taxon>Malasseziales</taxon>
        <taxon>Malasseziaceae</taxon>
        <taxon>Malassezia</taxon>
    </lineage>
</organism>
<dbReference type="GeneID" id="28727429"/>
<dbReference type="AlphaFoldDB" id="A0A0M8MLE3"/>
<evidence type="ECO:0008006" key="3">
    <source>
        <dbReference type="Google" id="ProtNLM"/>
    </source>
</evidence>
<reference evidence="1 2" key="1">
    <citation type="submission" date="2015-07" db="EMBL/GenBank/DDBJ databases">
        <title>Draft Genome Sequence of Malassezia furfur CBS1878 and Malassezia pachydermatis CBS1879.</title>
        <authorList>
            <person name="Triana S."/>
            <person name="Ohm R."/>
            <person name="Gonzalez A."/>
            <person name="DeCock H."/>
            <person name="Restrepo S."/>
            <person name="Celis A."/>
        </authorList>
    </citation>
    <scope>NUCLEOTIDE SEQUENCE [LARGE SCALE GENOMIC DNA]</scope>
    <source>
        <strain evidence="1 2">CBS 1879</strain>
    </source>
</reference>
<dbReference type="RefSeq" id="XP_017992478.1">
    <property type="nucleotide sequence ID" value="XM_018135554.1"/>
</dbReference>
<sequence>MADSTVHRAYSPRIAVLTSPDVDRIVQKNGVAHFAALLRAFEWSAQNVTVHTSQLETRVCPEFDVRFDAMDMFQGSDVPMHTFMDAMQRPTTVSSICDRPVLPIEPAQEERDAWAHHILSTPPWFKLLSAGVYEHRPMTATDTMSHPVATKLYEESSKGDMFAKHPFLDPSLLRCYVLVHDVSESGGDMSRCTVLMDEVRKTYGLQCAMLSINSGTQPDASVVSSLSAALEARGVPYTSSSLGAQLSTEDLQQIQAYVREMITKSLVPFLERSVHQVQEQVAAQRRGLTGRLLGASRKFFAARPTSASTSTTASTEAEATHGLYVPSSLAAQTRRLADLAVFLRDYRLAGNMYEAVRRDYITDQAAMYSACAAEMACVMRALHMWQSPQESSASIHELYMDAVQAYAKAPSGSWYALRCSVLYAFAQTLASQHTLAAQAYLRASAVTDELVRALLVEHAYLAYLRTSPPHTRKSAMTLLQAAALYDACGQHDLALQCYARTSQYYQSRHGPLYDHSLYKMALLEHKCGHMDNALTNLVPLLHGTSPQMDQLYLDALQHVASYAHPAHMQLPVPVFDVRACYIVPWGEDDPQPCVAGPHESFVVRLRVQNPLHIAWRMMHLTLAFAPADQDGHLASGSKDVDAVVATDGTLSLAPRECRDLDVRVQIASPGMARLARVTYVMHDLVPIEQVMTKQGPRLHRTPAQKRTRTYAPDTTLCINIQPQVPRLTLSLEAPSAVWVGEWVPVVLHMSNPSAYAATQLRLTCSPPTLGLHETQEEASNSTSLTLPWSTSMDPSSFSLPDVLPGAQQRVELAWHVTSPGTNVLSFTVSLANDLGHSYTSHLQHTVPAQVLLDVQTRIALACTARPAYVMAVEMTSYASQPLAVDQLALVSPQWRSPSQCTCSSLSPHNRTTLWLRLDRHAAPDLVQPMVDSLQAFFAGKALPSHHAYDVHCTWLGPGTPPPSRLGSDPHRYTLSRAVARRAQLQSVVQAPISLTQALFPSMDPHDVDLLVQWTLPEGRKGETLLCGTHVGIREDSIASLAALDAALGHMAPTKAMYAETAQEKELLRTAMRSTPILSWPMPFSVWVETDCTSMPTCPDIATVRLHLRNESPWPLACQCRWIAPIPTEKEPVAMWAPWVGSTKLSCTIPAYASYAVDAHVLADGPGVYQLGAWHAELTVQCDGQPWRTWTASHNLDALLTVHLAP</sequence>
<proteinExistence type="predicted"/>
<name>A0A0M8MLE3_9BASI</name>
<gene>
    <name evidence="1" type="ORF">Malapachy_1042</name>
</gene>
<dbReference type="EMBL" id="LGAV01000003">
    <property type="protein sequence ID" value="KOS14846.1"/>
    <property type="molecule type" value="Genomic_DNA"/>
</dbReference>
<dbReference type="GO" id="GO:1990072">
    <property type="term" value="C:TRAPPIII protein complex"/>
    <property type="evidence" value="ECO:0007669"/>
    <property type="project" value="TreeGrafter"/>
</dbReference>
<evidence type="ECO:0000313" key="2">
    <source>
        <dbReference type="Proteomes" id="UP000037751"/>
    </source>
</evidence>
<dbReference type="VEuPathDB" id="FungiDB:Malapachy_1042"/>
<dbReference type="Pfam" id="PF12739">
    <property type="entry name" value="TRAPPC-Trs85"/>
    <property type="match status" value="1"/>
</dbReference>
<protein>
    <recommendedName>
        <fullName evidence="3">Trafficking protein particle complex subunit 8</fullName>
    </recommendedName>
</protein>
<comment type="caution">
    <text evidence="1">The sequence shown here is derived from an EMBL/GenBank/DDBJ whole genome shotgun (WGS) entry which is preliminary data.</text>
</comment>
<evidence type="ECO:0000313" key="1">
    <source>
        <dbReference type="EMBL" id="KOS14846.1"/>
    </source>
</evidence>
<dbReference type="PANTHER" id="PTHR12975:SF6">
    <property type="entry name" value="TRAFFICKING PROTEIN PARTICLE COMPLEX SUBUNIT 8"/>
    <property type="match status" value="1"/>
</dbReference>
<dbReference type="Proteomes" id="UP000037751">
    <property type="component" value="Unassembled WGS sequence"/>
</dbReference>